<sequence>MTESRFTVLKVPANETEMFDLLASRAPCWEYLLFGYYLRAGLQRTEVKWRDYTLGYTMSVGPRLGSDDVSAEISDRLSRMTPLVTNIDRIISPRAQETAFGLPGEEGDPDMIQHMADRLIQSYELVLDWADDFRSLRLPGESDLGDMGAQMAAQPLEAVRAFVFDYIAQVEQMMSDLADGKRGLKLQMTIAFKVDDDLTRRVVAETKRLVELS</sequence>
<dbReference type="RefSeq" id="WP_350351931.1">
    <property type="nucleotide sequence ID" value="NZ_CP158357.1"/>
</dbReference>
<organism evidence="1">
    <name type="scientific">Microbacterium sp. A8/3-1</name>
    <dbReference type="NCBI Taxonomy" id="3160749"/>
    <lineage>
        <taxon>Bacteria</taxon>
        <taxon>Bacillati</taxon>
        <taxon>Actinomycetota</taxon>
        <taxon>Actinomycetes</taxon>
        <taxon>Micrococcales</taxon>
        <taxon>Microbacteriaceae</taxon>
        <taxon>Microbacterium</taxon>
    </lineage>
</organism>
<name>A0AAU7VXA7_9MICO</name>
<gene>
    <name evidence="1" type="ORF">ABS642_01030</name>
</gene>
<reference evidence="1" key="1">
    <citation type="submission" date="2024-06" db="EMBL/GenBank/DDBJ databases">
        <title>Draft genome sequence of Microbacterium sp. strain A8/3-1, isolated from Oxytropis tragacanthoides Fisch. ex DC. Root nodules in the Altai region of Russia.</title>
        <authorList>
            <person name="Sazanova A."/>
            <person name="Guro P."/>
            <person name="Kuznetsova I."/>
            <person name="Belimov A."/>
            <person name="Safronova V."/>
        </authorList>
    </citation>
    <scope>NUCLEOTIDE SEQUENCE</scope>
    <source>
        <strain evidence="1">A8/3-1</strain>
    </source>
</reference>
<dbReference type="AlphaFoldDB" id="A0AAU7VXA7"/>
<protein>
    <submittedName>
        <fullName evidence="1">Uncharacterized protein</fullName>
    </submittedName>
</protein>
<evidence type="ECO:0000313" key="1">
    <source>
        <dbReference type="EMBL" id="XBX78704.1"/>
    </source>
</evidence>
<dbReference type="EMBL" id="CP158357">
    <property type="protein sequence ID" value="XBX78704.1"/>
    <property type="molecule type" value="Genomic_DNA"/>
</dbReference>
<proteinExistence type="predicted"/>
<accession>A0AAU7VXA7</accession>